<dbReference type="InterPro" id="IPR036968">
    <property type="entry name" value="Enolpyruvate_Tfrase_sf"/>
</dbReference>
<evidence type="ECO:0000259" key="9">
    <source>
        <dbReference type="Pfam" id="PF00275"/>
    </source>
</evidence>
<evidence type="ECO:0000256" key="7">
    <source>
        <dbReference type="HAMAP-Rule" id="MF_00210"/>
    </source>
</evidence>
<feature type="binding site" evidence="7">
    <location>
        <position position="410"/>
    </location>
    <ligand>
        <name>phosphoenolpyruvate</name>
        <dbReference type="ChEBI" id="CHEBI:58702"/>
    </ligand>
</feature>
<dbReference type="SUPFAM" id="SSF55205">
    <property type="entry name" value="EPT/RTPC-like"/>
    <property type="match status" value="1"/>
</dbReference>
<evidence type="ECO:0000256" key="5">
    <source>
        <dbReference type="ARBA" id="ARBA00023141"/>
    </source>
</evidence>
<comment type="catalytic activity">
    <reaction evidence="6">
        <text>3-phosphoshikimate + phosphoenolpyruvate = 5-O-(1-carboxyvinyl)-3-phosphoshikimate + phosphate</text>
        <dbReference type="Rhea" id="RHEA:21256"/>
        <dbReference type="ChEBI" id="CHEBI:43474"/>
        <dbReference type="ChEBI" id="CHEBI:57701"/>
        <dbReference type="ChEBI" id="CHEBI:58702"/>
        <dbReference type="ChEBI" id="CHEBI:145989"/>
        <dbReference type="EC" id="2.5.1.19"/>
    </reaction>
    <physiologicalReaction direction="left-to-right" evidence="6">
        <dbReference type="Rhea" id="RHEA:21257"/>
    </physiologicalReaction>
</comment>
<feature type="binding site" evidence="7">
    <location>
        <position position="96"/>
    </location>
    <ligand>
        <name>phosphoenolpyruvate</name>
        <dbReference type="ChEBI" id="CHEBI:58702"/>
    </ligand>
</feature>
<comment type="caution">
    <text evidence="10">The sequence shown here is derived from an EMBL/GenBank/DDBJ whole genome shotgun (WGS) entry which is preliminary data.</text>
</comment>
<comment type="function">
    <text evidence="7">Catalyzes the transfer of the enolpyruvyl moiety of phosphoenolpyruvate (PEP) to the 5-hydroxyl of shikimate-3-phosphate (S3P) to produce enolpyruvyl shikimate-3-phosphate and inorganic phosphate.</text>
</comment>
<dbReference type="RefSeq" id="WP_207395340.1">
    <property type="nucleotide sequence ID" value="NZ_JABRWO010000002.1"/>
</dbReference>
<accession>A0A7V8V387</accession>
<dbReference type="AlphaFoldDB" id="A0A7V8V387"/>
<dbReference type="Gene3D" id="3.65.10.10">
    <property type="entry name" value="Enolpyruvate transferase domain"/>
    <property type="match status" value="2"/>
</dbReference>
<evidence type="ECO:0000313" key="11">
    <source>
        <dbReference type="Proteomes" id="UP000551616"/>
    </source>
</evidence>
<feature type="binding site" evidence="7">
    <location>
        <position position="171"/>
    </location>
    <ligand>
        <name>3-phosphoshikimate</name>
        <dbReference type="ChEBI" id="CHEBI:145989"/>
    </ligand>
</feature>
<dbReference type="PIRSF" id="PIRSF000505">
    <property type="entry name" value="EPSPS"/>
    <property type="match status" value="1"/>
</dbReference>
<reference evidence="10 11" key="1">
    <citation type="submission" date="2020-05" db="EMBL/GenBank/DDBJ databases">
        <title>Bremerella alba sp. nov., a novel planctomycete isolated from the surface of the macroalga Fucus spiralis.</title>
        <authorList>
            <person name="Godinho O."/>
            <person name="Botelho R."/>
            <person name="Albuquerque L."/>
            <person name="Wiegand S."/>
            <person name="Da Costa M.S."/>
            <person name="Lobo-Da-Cunha A."/>
            <person name="Jogler C."/>
            <person name="Lage O.M."/>
        </authorList>
    </citation>
    <scope>NUCLEOTIDE SEQUENCE [LARGE SCALE GENOMIC DNA]</scope>
    <source>
        <strain evidence="10 11">FF15</strain>
    </source>
</reference>
<dbReference type="NCBIfam" id="TIGR01356">
    <property type="entry name" value="aroA"/>
    <property type="match status" value="1"/>
</dbReference>
<comment type="similarity">
    <text evidence="2 7">Belongs to the EPSP synthase family.</text>
</comment>
<dbReference type="GO" id="GO:0003866">
    <property type="term" value="F:3-phosphoshikimate 1-carboxyvinyltransferase activity"/>
    <property type="evidence" value="ECO:0007669"/>
    <property type="project" value="UniProtKB-UniRule"/>
</dbReference>
<feature type="binding site" evidence="7">
    <location>
        <position position="23"/>
    </location>
    <ligand>
        <name>phosphoenolpyruvate</name>
        <dbReference type="ChEBI" id="CHEBI:58702"/>
    </ligand>
</feature>
<feature type="binding site" evidence="7">
    <location>
        <position position="28"/>
    </location>
    <ligand>
        <name>3-phosphoshikimate</name>
        <dbReference type="ChEBI" id="CHEBI:145989"/>
    </ligand>
</feature>
<dbReference type="InterPro" id="IPR023193">
    <property type="entry name" value="EPSP_synthase_CS"/>
</dbReference>
<dbReference type="HAMAP" id="MF_00210">
    <property type="entry name" value="EPSP_synth"/>
    <property type="match status" value="1"/>
</dbReference>
<evidence type="ECO:0000256" key="3">
    <source>
        <dbReference type="ARBA" id="ARBA00022605"/>
    </source>
</evidence>
<dbReference type="GO" id="GO:0009073">
    <property type="term" value="P:aromatic amino acid family biosynthetic process"/>
    <property type="evidence" value="ECO:0007669"/>
    <property type="project" value="UniProtKB-KW"/>
</dbReference>
<dbReference type="GO" id="GO:0005737">
    <property type="term" value="C:cytoplasm"/>
    <property type="evidence" value="ECO:0007669"/>
    <property type="project" value="UniProtKB-SubCell"/>
</dbReference>
<dbReference type="CDD" id="cd01556">
    <property type="entry name" value="EPSP_synthase"/>
    <property type="match status" value="1"/>
</dbReference>
<comment type="caution">
    <text evidence="7">Lacks conserved residue(s) required for the propagation of feature annotation.</text>
</comment>
<proteinExistence type="inferred from homology"/>
<dbReference type="Pfam" id="PF00275">
    <property type="entry name" value="EPSP_synthase"/>
    <property type="match status" value="1"/>
</dbReference>
<dbReference type="PROSITE" id="PS00885">
    <property type="entry name" value="EPSP_SYNTHASE_2"/>
    <property type="match status" value="1"/>
</dbReference>
<dbReference type="GO" id="GO:0008652">
    <property type="term" value="P:amino acid biosynthetic process"/>
    <property type="evidence" value="ECO:0007669"/>
    <property type="project" value="UniProtKB-KW"/>
</dbReference>
<evidence type="ECO:0000256" key="1">
    <source>
        <dbReference type="ARBA" id="ARBA00004811"/>
    </source>
</evidence>
<dbReference type="InterPro" id="IPR006264">
    <property type="entry name" value="EPSP_synthase"/>
</dbReference>
<feature type="binding site" evidence="7">
    <location>
        <position position="198"/>
    </location>
    <ligand>
        <name>3-phosphoshikimate</name>
        <dbReference type="ChEBI" id="CHEBI:145989"/>
    </ligand>
</feature>
<feature type="active site" description="Proton acceptor" evidence="7">
    <location>
        <position position="313"/>
    </location>
</feature>
<feature type="binding site" evidence="7">
    <location>
        <position position="385"/>
    </location>
    <ligand>
        <name>phosphoenolpyruvate</name>
        <dbReference type="ChEBI" id="CHEBI:58702"/>
    </ligand>
</feature>
<name>A0A7V8V387_9BACT</name>
<keyword evidence="3 7" id="KW-0028">Amino-acid biosynthesis</keyword>
<sequence length="425" mass="45096">MASEISITPCGPITGSIRPPGSKSLTNRALIIAALAQGQSTLTGALESEDTEVMIDSLRRIGVSISHDPDRHTLTVEGNGGKFIGDNTEMFIANSGTSMRFLTALATLGEGSFRLDGIARMRERPIGDLIEALQQLGANIRTEQDNACPPVLVDGQGLPGGQATIAGNISSQYLSGLLMASPYASSEVQLQVDGELVSQPYVRMTTQIMRDFGATLEENDGCRFVIPGSQTYRGREYAIEPDASAASYFWGAAAVSGGKVTVQGLSRDALQGDVGFCEALAQMGCQVDYQADHVTVTGGPLRGINIDMGQISDTVQTLAAVALFADGPTTITGVAHNRHKETDRIGDLACELRKLGATVEEFEDGMTITPGKLQPAQIETYNDHRMAMSLALVGLRQAGIVILNPGCTSKTYPRYFEDLAQLCGS</sequence>
<comment type="pathway">
    <text evidence="1 7">Metabolic intermediate biosynthesis; chorismate biosynthesis; chorismate from D-erythrose 4-phosphate and phosphoenolpyruvate: step 6/7.</text>
</comment>
<keyword evidence="4 7" id="KW-0808">Transferase</keyword>
<evidence type="ECO:0000256" key="8">
    <source>
        <dbReference type="SAM" id="MobiDB-lite"/>
    </source>
</evidence>
<keyword evidence="5 7" id="KW-0057">Aromatic amino acid biosynthesis</keyword>
<feature type="binding site" evidence="7">
    <location>
        <position position="172"/>
    </location>
    <ligand>
        <name>3-phosphoshikimate</name>
        <dbReference type="ChEBI" id="CHEBI:145989"/>
    </ligand>
</feature>
<dbReference type="GO" id="GO:0009423">
    <property type="term" value="P:chorismate biosynthetic process"/>
    <property type="evidence" value="ECO:0007669"/>
    <property type="project" value="UniProtKB-UniRule"/>
</dbReference>
<dbReference type="EC" id="2.5.1.19" evidence="7"/>
<feature type="binding site" evidence="7">
    <location>
        <position position="23"/>
    </location>
    <ligand>
        <name>3-phosphoshikimate</name>
        <dbReference type="ChEBI" id="CHEBI:145989"/>
    </ligand>
</feature>
<feature type="domain" description="Enolpyruvate transferase" evidence="9">
    <location>
        <begin position="8"/>
        <end position="419"/>
    </location>
</feature>
<feature type="binding site" evidence="7">
    <location>
        <position position="344"/>
    </location>
    <ligand>
        <name>phosphoenolpyruvate</name>
        <dbReference type="ChEBI" id="CHEBI:58702"/>
    </ligand>
</feature>
<evidence type="ECO:0000256" key="2">
    <source>
        <dbReference type="ARBA" id="ARBA00009948"/>
    </source>
</evidence>
<dbReference type="UniPathway" id="UPA00053">
    <property type="reaction ID" value="UER00089"/>
</dbReference>
<keyword evidence="7" id="KW-0963">Cytoplasm</keyword>
<feature type="binding site" evidence="7">
    <location>
        <position position="170"/>
    </location>
    <ligand>
        <name>3-phosphoshikimate</name>
        <dbReference type="ChEBI" id="CHEBI:145989"/>
    </ligand>
</feature>
<feature type="binding site" evidence="7">
    <location>
        <position position="24"/>
    </location>
    <ligand>
        <name>3-phosphoshikimate</name>
        <dbReference type="ChEBI" id="CHEBI:145989"/>
    </ligand>
</feature>
<organism evidence="10 11">
    <name type="scientific">Bremerella alba</name>
    <dbReference type="NCBI Taxonomy" id="980252"/>
    <lineage>
        <taxon>Bacteria</taxon>
        <taxon>Pseudomonadati</taxon>
        <taxon>Planctomycetota</taxon>
        <taxon>Planctomycetia</taxon>
        <taxon>Pirellulales</taxon>
        <taxon>Pirellulaceae</taxon>
        <taxon>Bremerella</taxon>
    </lineage>
</organism>
<protein>
    <recommendedName>
        <fullName evidence="7">3-phosphoshikimate 1-carboxyvinyltransferase</fullName>
        <ecNumber evidence="7">2.5.1.19</ecNumber>
    </recommendedName>
    <alternativeName>
        <fullName evidence="7">5-enolpyruvylshikimate-3-phosphate synthase</fullName>
        <shortName evidence="7">EPSP synthase</shortName>
        <shortName evidence="7">EPSPS</shortName>
    </alternativeName>
</protein>
<dbReference type="Proteomes" id="UP000551616">
    <property type="component" value="Unassembled WGS sequence"/>
</dbReference>
<dbReference type="EMBL" id="JABRWO010000002">
    <property type="protein sequence ID" value="MBA2113859.1"/>
    <property type="molecule type" value="Genomic_DNA"/>
</dbReference>
<evidence type="ECO:0000256" key="4">
    <source>
        <dbReference type="ARBA" id="ARBA00022679"/>
    </source>
</evidence>
<feature type="binding site" evidence="7">
    <location>
        <position position="340"/>
    </location>
    <ligand>
        <name>3-phosphoshikimate</name>
        <dbReference type="ChEBI" id="CHEBI:145989"/>
    </ligand>
</feature>
<dbReference type="InterPro" id="IPR001986">
    <property type="entry name" value="Enolpyruvate_Tfrase_dom"/>
</dbReference>
<evidence type="ECO:0000313" key="10">
    <source>
        <dbReference type="EMBL" id="MBA2113859.1"/>
    </source>
</evidence>
<keyword evidence="11" id="KW-1185">Reference proteome</keyword>
<feature type="region of interest" description="Disordered" evidence="8">
    <location>
        <begin position="1"/>
        <end position="20"/>
    </location>
</feature>
<feature type="binding site" evidence="7">
    <location>
        <position position="313"/>
    </location>
    <ligand>
        <name>3-phosphoshikimate</name>
        <dbReference type="ChEBI" id="CHEBI:145989"/>
    </ligand>
</feature>
<feature type="binding site" evidence="7">
    <location>
        <position position="124"/>
    </location>
    <ligand>
        <name>phosphoenolpyruvate</name>
        <dbReference type="ChEBI" id="CHEBI:58702"/>
    </ligand>
</feature>
<feature type="binding site" evidence="7">
    <location>
        <position position="172"/>
    </location>
    <ligand>
        <name>phosphoenolpyruvate</name>
        <dbReference type="ChEBI" id="CHEBI:58702"/>
    </ligand>
</feature>
<gene>
    <name evidence="7 10" type="primary">aroA</name>
    <name evidence="10" type="ORF">HOV93_10120</name>
</gene>
<dbReference type="PANTHER" id="PTHR21090:SF5">
    <property type="entry name" value="PENTAFUNCTIONAL AROM POLYPEPTIDE"/>
    <property type="match status" value="1"/>
</dbReference>
<comment type="subunit">
    <text evidence="7">Monomer.</text>
</comment>
<evidence type="ECO:0000256" key="6">
    <source>
        <dbReference type="ARBA" id="ARBA00044633"/>
    </source>
</evidence>
<dbReference type="InterPro" id="IPR013792">
    <property type="entry name" value="RNA3'P_cycl/enolpyr_Trfase_a/b"/>
</dbReference>
<comment type="subcellular location">
    <subcellularLocation>
        <location evidence="7">Cytoplasm</location>
    </subcellularLocation>
</comment>
<dbReference type="PANTHER" id="PTHR21090">
    <property type="entry name" value="AROM/DEHYDROQUINATE SYNTHASE"/>
    <property type="match status" value="1"/>
</dbReference>